<dbReference type="GO" id="GO:0005524">
    <property type="term" value="F:ATP binding"/>
    <property type="evidence" value="ECO:0007669"/>
    <property type="project" value="UniProtKB-KW"/>
</dbReference>
<evidence type="ECO:0000256" key="1">
    <source>
        <dbReference type="ARBA" id="ARBA00012513"/>
    </source>
</evidence>
<feature type="domain" description="Protein kinase" evidence="9">
    <location>
        <begin position="26"/>
        <end position="192"/>
    </location>
</feature>
<name>A0A7J7WHI7_MYOMY</name>
<dbReference type="FunFam" id="1.10.510.10:FF:000571">
    <property type="entry name" value="Maternal embryonic leucine zipper kinase"/>
    <property type="match status" value="1"/>
</dbReference>
<gene>
    <name evidence="10" type="ORF">mMyoMyo1_012099</name>
</gene>
<protein>
    <recommendedName>
        <fullName evidence="1">non-specific serine/threonine protein kinase</fullName>
        <ecNumber evidence="1">2.7.11.1</ecNumber>
    </recommendedName>
</protein>
<dbReference type="SUPFAM" id="SSF56112">
    <property type="entry name" value="Protein kinase-like (PK-like)"/>
    <property type="match status" value="1"/>
</dbReference>
<dbReference type="EMBL" id="JABWUV010000008">
    <property type="protein sequence ID" value="KAF6336895.1"/>
    <property type="molecule type" value="Genomic_DNA"/>
</dbReference>
<dbReference type="PANTHER" id="PTHR24346:SF82">
    <property type="entry name" value="KP78A-RELATED"/>
    <property type="match status" value="1"/>
</dbReference>
<dbReference type="PROSITE" id="PS00108">
    <property type="entry name" value="PROTEIN_KINASE_ST"/>
    <property type="match status" value="1"/>
</dbReference>
<keyword evidence="5" id="KW-0418">Kinase</keyword>
<evidence type="ECO:0000256" key="7">
    <source>
        <dbReference type="ARBA" id="ARBA00047899"/>
    </source>
</evidence>
<evidence type="ECO:0000313" key="11">
    <source>
        <dbReference type="Proteomes" id="UP000527355"/>
    </source>
</evidence>
<evidence type="ECO:0000256" key="3">
    <source>
        <dbReference type="ARBA" id="ARBA00022679"/>
    </source>
</evidence>
<dbReference type="GO" id="GO:0005737">
    <property type="term" value="C:cytoplasm"/>
    <property type="evidence" value="ECO:0007669"/>
    <property type="project" value="TreeGrafter"/>
</dbReference>
<keyword evidence="11" id="KW-1185">Reference proteome</keyword>
<keyword evidence="2" id="KW-0723">Serine/threonine-protein kinase</keyword>
<dbReference type="Pfam" id="PF00069">
    <property type="entry name" value="Pkinase"/>
    <property type="match status" value="1"/>
</dbReference>
<sequence>MSSDCATSSSHFSTPPVNQVRFVGDYVLQRTISKGAGATVSLAWHVPTATEVVIKAIIQKGCPEFPQEAHCLQSLNHPNITTLFEVTATQDKFYLVMEHMRGGDLREHLETYGRLTEREARSAFRQLVSALQYCHHRGIAHRDLKPANILLDANMTIKLADFGFGKEAKGQKLSTFCGTIYYMAPEIFKPRL</sequence>
<dbReference type="GO" id="GO:0035556">
    <property type="term" value="P:intracellular signal transduction"/>
    <property type="evidence" value="ECO:0007669"/>
    <property type="project" value="TreeGrafter"/>
</dbReference>
<keyword evidence="3" id="KW-0808">Transferase</keyword>
<dbReference type="InterPro" id="IPR008271">
    <property type="entry name" value="Ser/Thr_kinase_AS"/>
</dbReference>
<dbReference type="InterPro" id="IPR000719">
    <property type="entry name" value="Prot_kinase_dom"/>
</dbReference>
<dbReference type="PROSITE" id="PS50011">
    <property type="entry name" value="PROTEIN_KINASE_DOM"/>
    <property type="match status" value="1"/>
</dbReference>
<comment type="catalytic activity">
    <reaction evidence="8">
        <text>L-seryl-[protein] + ATP = O-phospho-L-seryl-[protein] + ADP + H(+)</text>
        <dbReference type="Rhea" id="RHEA:17989"/>
        <dbReference type="Rhea" id="RHEA-COMP:9863"/>
        <dbReference type="Rhea" id="RHEA-COMP:11604"/>
        <dbReference type="ChEBI" id="CHEBI:15378"/>
        <dbReference type="ChEBI" id="CHEBI:29999"/>
        <dbReference type="ChEBI" id="CHEBI:30616"/>
        <dbReference type="ChEBI" id="CHEBI:83421"/>
        <dbReference type="ChEBI" id="CHEBI:456216"/>
        <dbReference type="EC" id="2.7.11.1"/>
    </reaction>
</comment>
<dbReference type="Gene3D" id="1.10.510.10">
    <property type="entry name" value="Transferase(Phosphotransferase) domain 1"/>
    <property type="match status" value="1"/>
</dbReference>
<comment type="caution">
    <text evidence="10">The sequence shown here is derived from an EMBL/GenBank/DDBJ whole genome shotgun (WGS) entry which is preliminary data.</text>
</comment>
<evidence type="ECO:0000256" key="4">
    <source>
        <dbReference type="ARBA" id="ARBA00022741"/>
    </source>
</evidence>
<keyword evidence="6" id="KW-0067">ATP-binding</keyword>
<dbReference type="EC" id="2.7.11.1" evidence="1"/>
<evidence type="ECO:0000256" key="6">
    <source>
        <dbReference type="ARBA" id="ARBA00022840"/>
    </source>
</evidence>
<evidence type="ECO:0000256" key="5">
    <source>
        <dbReference type="ARBA" id="ARBA00022777"/>
    </source>
</evidence>
<dbReference type="SMART" id="SM00220">
    <property type="entry name" value="S_TKc"/>
    <property type="match status" value="1"/>
</dbReference>
<evidence type="ECO:0000256" key="8">
    <source>
        <dbReference type="ARBA" id="ARBA00048679"/>
    </source>
</evidence>
<dbReference type="AlphaFoldDB" id="A0A7J7WHI7"/>
<dbReference type="PANTHER" id="PTHR24346">
    <property type="entry name" value="MAP/MICROTUBULE AFFINITY-REGULATING KINASE"/>
    <property type="match status" value="1"/>
</dbReference>
<reference evidence="10 11" key="1">
    <citation type="journal article" date="2020" name="Nature">
        <title>Six reference-quality genomes reveal evolution of bat adaptations.</title>
        <authorList>
            <person name="Jebb D."/>
            <person name="Huang Z."/>
            <person name="Pippel M."/>
            <person name="Hughes G.M."/>
            <person name="Lavrichenko K."/>
            <person name="Devanna P."/>
            <person name="Winkler S."/>
            <person name="Jermiin L.S."/>
            <person name="Skirmuntt E.C."/>
            <person name="Katzourakis A."/>
            <person name="Burkitt-Gray L."/>
            <person name="Ray D.A."/>
            <person name="Sullivan K.A.M."/>
            <person name="Roscito J.G."/>
            <person name="Kirilenko B.M."/>
            <person name="Davalos L.M."/>
            <person name="Corthals A.P."/>
            <person name="Power M.L."/>
            <person name="Jones G."/>
            <person name="Ransome R.D."/>
            <person name="Dechmann D.K.N."/>
            <person name="Locatelli A.G."/>
            <person name="Puechmaille S.J."/>
            <person name="Fedrigo O."/>
            <person name="Jarvis E.D."/>
            <person name="Hiller M."/>
            <person name="Vernes S.C."/>
            <person name="Myers E.W."/>
            <person name="Teeling E.C."/>
        </authorList>
    </citation>
    <scope>NUCLEOTIDE SEQUENCE [LARGE SCALE GENOMIC DNA]</scope>
    <source>
        <strain evidence="10">MMyoMyo1</strain>
        <tissue evidence="10">Flight muscle</tissue>
    </source>
</reference>
<evidence type="ECO:0000259" key="9">
    <source>
        <dbReference type="PROSITE" id="PS50011"/>
    </source>
</evidence>
<proteinExistence type="predicted"/>
<evidence type="ECO:0000256" key="2">
    <source>
        <dbReference type="ARBA" id="ARBA00022527"/>
    </source>
</evidence>
<evidence type="ECO:0000313" key="10">
    <source>
        <dbReference type="EMBL" id="KAF6336895.1"/>
    </source>
</evidence>
<keyword evidence="4" id="KW-0547">Nucleotide-binding</keyword>
<comment type="catalytic activity">
    <reaction evidence="7">
        <text>L-threonyl-[protein] + ATP = O-phospho-L-threonyl-[protein] + ADP + H(+)</text>
        <dbReference type="Rhea" id="RHEA:46608"/>
        <dbReference type="Rhea" id="RHEA-COMP:11060"/>
        <dbReference type="Rhea" id="RHEA-COMP:11605"/>
        <dbReference type="ChEBI" id="CHEBI:15378"/>
        <dbReference type="ChEBI" id="CHEBI:30013"/>
        <dbReference type="ChEBI" id="CHEBI:30616"/>
        <dbReference type="ChEBI" id="CHEBI:61977"/>
        <dbReference type="ChEBI" id="CHEBI:456216"/>
        <dbReference type="EC" id="2.7.11.1"/>
    </reaction>
</comment>
<organism evidence="10 11">
    <name type="scientific">Myotis myotis</name>
    <name type="common">Greater mouse-eared bat</name>
    <name type="synonym">Vespertilio myotis</name>
    <dbReference type="NCBI Taxonomy" id="51298"/>
    <lineage>
        <taxon>Eukaryota</taxon>
        <taxon>Metazoa</taxon>
        <taxon>Chordata</taxon>
        <taxon>Craniata</taxon>
        <taxon>Vertebrata</taxon>
        <taxon>Euteleostomi</taxon>
        <taxon>Mammalia</taxon>
        <taxon>Eutheria</taxon>
        <taxon>Laurasiatheria</taxon>
        <taxon>Chiroptera</taxon>
        <taxon>Yangochiroptera</taxon>
        <taxon>Vespertilionidae</taxon>
        <taxon>Myotis</taxon>
    </lineage>
</organism>
<dbReference type="Proteomes" id="UP000527355">
    <property type="component" value="Unassembled WGS sequence"/>
</dbReference>
<accession>A0A7J7WHI7</accession>
<dbReference type="VEuPathDB" id="HostDB:LOC118661530"/>
<dbReference type="GO" id="GO:0004674">
    <property type="term" value="F:protein serine/threonine kinase activity"/>
    <property type="evidence" value="ECO:0007669"/>
    <property type="project" value="UniProtKB-KW"/>
</dbReference>
<dbReference type="InterPro" id="IPR011009">
    <property type="entry name" value="Kinase-like_dom_sf"/>
</dbReference>